<feature type="compositionally biased region" description="Polar residues" evidence="1">
    <location>
        <begin position="1"/>
        <end position="11"/>
    </location>
</feature>
<protein>
    <submittedName>
        <fullName evidence="2">Uncharacterized protein</fullName>
    </submittedName>
</protein>
<keyword evidence="3" id="KW-1185">Reference proteome</keyword>
<evidence type="ECO:0000256" key="1">
    <source>
        <dbReference type="SAM" id="MobiDB-lite"/>
    </source>
</evidence>
<feature type="region of interest" description="Disordered" evidence="1">
    <location>
        <begin position="1"/>
        <end position="30"/>
    </location>
</feature>
<feature type="compositionally biased region" description="Acidic residues" evidence="1">
    <location>
        <begin position="316"/>
        <end position="325"/>
    </location>
</feature>
<feature type="compositionally biased region" description="Low complexity" evidence="1">
    <location>
        <begin position="263"/>
        <end position="295"/>
    </location>
</feature>
<gene>
    <name evidence="2" type="ORF">GFSPODELE1_LOCUS10762</name>
</gene>
<dbReference type="EMBL" id="OZ037952">
    <property type="protein sequence ID" value="CAL1716452.1"/>
    <property type="molecule type" value="Genomic_DNA"/>
</dbReference>
<feature type="compositionally biased region" description="Basic and acidic residues" evidence="1">
    <location>
        <begin position="12"/>
        <end position="30"/>
    </location>
</feature>
<feature type="compositionally biased region" description="Low complexity" evidence="1">
    <location>
        <begin position="304"/>
        <end position="315"/>
    </location>
</feature>
<dbReference type="Proteomes" id="UP001497453">
    <property type="component" value="Chromosome 9"/>
</dbReference>
<evidence type="ECO:0000313" key="3">
    <source>
        <dbReference type="Proteomes" id="UP001497453"/>
    </source>
</evidence>
<proteinExistence type="predicted"/>
<feature type="region of interest" description="Disordered" evidence="1">
    <location>
        <begin position="254"/>
        <end position="360"/>
    </location>
</feature>
<reference evidence="3" key="1">
    <citation type="submission" date="2024-04" db="EMBL/GenBank/DDBJ databases">
        <authorList>
            <person name="Shaw F."/>
            <person name="Minotto A."/>
        </authorList>
    </citation>
    <scope>NUCLEOTIDE SEQUENCE [LARGE SCALE GENOMIC DNA]</scope>
</reference>
<sequence length="423" mass="45807">MTLHSSANTAVSEKENRLNNTTEYRRPREEPLSDLLNVARQQNCAIVGVPKDLSETDNLLFALLPSMTPEPGFVPYTFQSGVGHSNWRDEWSEDSSDDFSQSDDSCDILGNTVYSGSFVPYEVSVPISAAILNDPLRMIRCPSFYFDPYFPDDGSKGLDTQTKEPLNMDPDAPDEPYIVKLPYQFSSILVNPILKEPTEVVMEPLTEPAGELSSEPEAKLAALPPDMYTRKRLEPSSDDFDLADTPLLVLPPRLESDYSSFPETAIGTISTSTTTSTGTTTGSESESSSGDENSSNIPNEQEEGGSSNSSVSCSDSDSEGDDDDSTVNTPCLPANPGPIPAGSAPTTGLSNLPDQQHSTPFQQNFRLSGPYFGTLRAPASTLFNMQRRDWPMLNNACSPGVTLRILPRFGLATYGGAGPDLNV</sequence>
<feature type="compositionally biased region" description="Polar residues" evidence="1">
    <location>
        <begin position="344"/>
        <end position="360"/>
    </location>
</feature>
<name>A0ABP1EA10_9APHY</name>
<organism evidence="2 3">
    <name type="scientific">Somion occarium</name>
    <dbReference type="NCBI Taxonomy" id="3059160"/>
    <lineage>
        <taxon>Eukaryota</taxon>
        <taxon>Fungi</taxon>
        <taxon>Dikarya</taxon>
        <taxon>Basidiomycota</taxon>
        <taxon>Agaricomycotina</taxon>
        <taxon>Agaricomycetes</taxon>
        <taxon>Polyporales</taxon>
        <taxon>Cerrenaceae</taxon>
        <taxon>Somion</taxon>
    </lineage>
</organism>
<evidence type="ECO:0000313" key="2">
    <source>
        <dbReference type="EMBL" id="CAL1716452.1"/>
    </source>
</evidence>
<accession>A0ABP1EA10</accession>